<keyword evidence="3" id="KW-1185">Reference proteome</keyword>
<keyword evidence="1" id="KW-0812">Transmembrane</keyword>
<sequence length="84" mass="8929">ASPDLVPIPSGQCHLSRALPAALWLHQSTTILLILCLCVNWMSATAYYGGFGSSSYWVQSLLTSNKTAWLFGSSCPLAPPSTAT</sequence>
<accession>A0AAD9BHX8</accession>
<dbReference type="EMBL" id="JASDAP010000024">
    <property type="protein sequence ID" value="KAK1881963.1"/>
    <property type="molecule type" value="Genomic_DNA"/>
</dbReference>
<name>A0AAD9BHX8_DISEL</name>
<proteinExistence type="predicted"/>
<dbReference type="Proteomes" id="UP001228049">
    <property type="component" value="Unassembled WGS sequence"/>
</dbReference>
<reference evidence="2" key="1">
    <citation type="submission" date="2023-04" db="EMBL/GenBank/DDBJ databases">
        <title>Chromosome-level genome of Chaenocephalus aceratus.</title>
        <authorList>
            <person name="Park H."/>
        </authorList>
    </citation>
    <scope>NUCLEOTIDE SEQUENCE</scope>
    <source>
        <strain evidence="2">DE</strain>
        <tissue evidence="2">Muscle</tissue>
    </source>
</reference>
<feature type="non-terminal residue" evidence="2">
    <location>
        <position position="84"/>
    </location>
</feature>
<evidence type="ECO:0000313" key="2">
    <source>
        <dbReference type="EMBL" id="KAK1881963.1"/>
    </source>
</evidence>
<evidence type="ECO:0000313" key="3">
    <source>
        <dbReference type="Proteomes" id="UP001228049"/>
    </source>
</evidence>
<keyword evidence="1" id="KW-0472">Membrane</keyword>
<evidence type="ECO:0000256" key="1">
    <source>
        <dbReference type="SAM" id="Phobius"/>
    </source>
</evidence>
<organism evidence="2 3">
    <name type="scientific">Dissostichus eleginoides</name>
    <name type="common">Patagonian toothfish</name>
    <name type="synonym">Dissostichus amissus</name>
    <dbReference type="NCBI Taxonomy" id="100907"/>
    <lineage>
        <taxon>Eukaryota</taxon>
        <taxon>Metazoa</taxon>
        <taxon>Chordata</taxon>
        <taxon>Craniata</taxon>
        <taxon>Vertebrata</taxon>
        <taxon>Euteleostomi</taxon>
        <taxon>Actinopterygii</taxon>
        <taxon>Neopterygii</taxon>
        <taxon>Teleostei</taxon>
        <taxon>Neoteleostei</taxon>
        <taxon>Acanthomorphata</taxon>
        <taxon>Eupercaria</taxon>
        <taxon>Perciformes</taxon>
        <taxon>Notothenioidei</taxon>
        <taxon>Nototheniidae</taxon>
        <taxon>Dissostichus</taxon>
    </lineage>
</organism>
<keyword evidence="1" id="KW-1133">Transmembrane helix</keyword>
<dbReference type="AlphaFoldDB" id="A0AAD9BHX8"/>
<protein>
    <submittedName>
        <fullName evidence="2">Disease resistance protein RPP2A</fullName>
    </submittedName>
</protein>
<feature type="transmembrane region" description="Helical" evidence="1">
    <location>
        <begin position="31"/>
        <end position="51"/>
    </location>
</feature>
<comment type="caution">
    <text evidence="2">The sequence shown here is derived from an EMBL/GenBank/DDBJ whole genome shotgun (WGS) entry which is preliminary data.</text>
</comment>
<gene>
    <name evidence="2" type="ORF">KUDE01_025126</name>
</gene>
<feature type="non-terminal residue" evidence="2">
    <location>
        <position position="1"/>
    </location>
</feature>